<reference evidence="2" key="1">
    <citation type="submission" date="2021-10" db="EMBL/GenBank/DDBJ databases">
        <title>Roseicella aerolatum sp. nov., isolated from aerosols of e-waste dismantling site.</title>
        <authorList>
            <person name="Qin T."/>
        </authorList>
    </citation>
    <scope>NUCLEOTIDE SEQUENCE</scope>
    <source>
        <strain evidence="2">GB24</strain>
    </source>
</reference>
<keyword evidence="1" id="KW-0732">Signal</keyword>
<dbReference type="AlphaFoldDB" id="A0A9X1LDM8"/>
<dbReference type="Proteomes" id="UP001139311">
    <property type="component" value="Unassembled WGS sequence"/>
</dbReference>
<organism evidence="2 3">
    <name type="scientific">Roseicella aerolata</name>
    <dbReference type="NCBI Taxonomy" id="2883479"/>
    <lineage>
        <taxon>Bacteria</taxon>
        <taxon>Pseudomonadati</taxon>
        <taxon>Pseudomonadota</taxon>
        <taxon>Alphaproteobacteria</taxon>
        <taxon>Acetobacterales</taxon>
        <taxon>Roseomonadaceae</taxon>
        <taxon>Roseicella</taxon>
    </lineage>
</organism>
<sequence>MQRILASIPVGLALVSGALAQQQAPAVTQPLTQVVETRSGASAPLLAAEADGARDIGIEGFTARPCTPVFSREVVAVGPASGEAEKDTYGHTVIGDACR</sequence>
<dbReference type="RefSeq" id="WP_226613691.1">
    <property type="nucleotide sequence ID" value="NZ_JAJAQI010000062.1"/>
</dbReference>
<name>A0A9X1LDM8_9PROT</name>
<evidence type="ECO:0000313" key="2">
    <source>
        <dbReference type="EMBL" id="MCB4825037.1"/>
    </source>
</evidence>
<protein>
    <submittedName>
        <fullName evidence="2">Uncharacterized protein</fullName>
    </submittedName>
</protein>
<evidence type="ECO:0000256" key="1">
    <source>
        <dbReference type="SAM" id="SignalP"/>
    </source>
</evidence>
<evidence type="ECO:0000313" key="3">
    <source>
        <dbReference type="Proteomes" id="UP001139311"/>
    </source>
</evidence>
<proteinExistence type="predicted"/>
<gene>
    <name evidence="2" type="ORF">LHA35_25250</name>
</gene>
<accession>A0A9X1LDM8</accession>
<feature type="signal peptide" evidence="1">
    <location>
        <begin position="1"/>
        <end position="20"/>
    </location>
</feature>
<comment type="caution">
    <text evidence="2">The sequence shown here is derived from an EMBL/GenBank/DDBJ whole genome shotgun (WGS) entry which is preliminary data.</text>
</comment>
<dbReference type="EMBL" id="JAJAQI010000062">
    <property type="protein sequence ID" value="MCB4825037.1"/>
    <property type="molecule type" value="Genomic_DNA"/>
</dbReference>
<feature type="chain" id="PRO_5040944642" evidence="1">
    <location>
        <begin position="21"/>
        <end position="99"/>
    </location>
</feature>
<keyword evidence="3" id="KW-1185">Reference proteome</keyword>